<dbReference type="InterPro" id="IPR016024">
    <property type="entry name" value="ARM-type_fold"/>
</dbReference>
<dbReference type="Pfam" id="PF08713">
    <property type="entry name" value="DNA_alkylation"/>
    <property type="match status" value="1"/>
</dbReference>
<sequence length="235" mass="27253">MEVIEKIRNELTELADGEVVLSQQRFFKEPIKSYGVKLPLAAAVGRKLMKETNKLTKSEIITCCDILWESGYFEESIIACNLMYSIRKQFKPDDFLIIERWLRKCVTNWASCDTLCNHTVGTLIEMFPVNLERLKDFTQSENRWLRRAAAVSLIIPAKNGKFVNDIFEITDNLLEDNDDLVQKGYGWLLKAASKSHQDQVFDYVMKNKSRMPRTALRYAIEKMAKELKEAAMLRL</sequence>
<evidence type="ECO:0000313" key="1">
    <source>
        <dbReference type="EMBL" id="SFJ28486.1"/>
    </source>
</evidence>
<dbReference type="PANTHER" id="PTHR34070:SF1">
    <property type="entry name" value="DNA ALKYLATION REPAIR PROTEIN"/>
    <property type="match status" value="1"/>
</dbReference>
<protein>
    <submittedName>
        <fullName evidence="1">3-methyladenine DNA glycosylase AlkD</fullName>
    </submittedName>
</protein>
<dbReference type="EMBL" id="FOQO01000008">
    <property type="protein sequence ID" value="SFJ28486.1"/>
    <property type="molecule type" value="Genomic_DNA"/>
</dbReference>
<dbReference type="AlphaFoldDB" id="A0A1I3Q5T4"/>
<accession>A0A1I3Q5T4</accession>
<dbReference type="Gene3D" id="1.25.10.90">
    <property type="match status" value="1"/>
</dbReference>
<name>A0A1I3Q5T4_9SPHI</name>
<dbReference type="InterPro" id="IPR014825">
    <property type="entry name" value="DNA_alkylation"/>
</dbReference>
<dbReference type="Proteomes" id="UP000198670">
    <property type="component" value="Unassembled WGS sequence"/>
</dbReference>
<dbReference type="SUPFAM" id="SSF48371">
    <property type="entry name" value="ARM repeat"/>
    <property type="match status" value="1"/>
</dbReference>
<dbReference type="STRING" id="1477437.SAMN05444682_108256"/>
<dbReference type="PANTHER" id="PTHR34070">
    <property type="entry name" value="ARMADILLO-TYPE FOLD"/>
    <property type="match status" value="1"/>
</dbReference>
<gene>
    <name evidence="1" type="ORF">SAMN05444682_108256</name>
</gene>
<proteinExistence type="predicted"/>
<reference evidence="1 2" key="1">
    <citation type="submission" date="2016-10" db="EMBL/GenBank/DDBJ databases">
        <authorList>
            <person name="de Groot N.N."/>
        </authorList>
    </citation>
    <scope>NUCLEOTIDE SEQUENCE [LARGE SCALE GENOMIC DNA]</scope>
    <source>
        <strain evidence="1 2">RK1</strain>
    </source>
</reference>
<dbReference type="CDD" id="cd06561">
    <property type="entry name" value="AlkD_like"/>
    <property type="match status" value="1"/>
</dbReference>
<dbReference type="RefSeq" id="WP_090628817.1">
    <property type="nucleotide sequence ID" value="NZ_FOQO01000008.1"/>
</dbReference>
<dbReference type="OrthoDB" id="9775346at2"/>
<evidence type="ECO:0000313" key="2">
    <source>
        <dbReference type="Proteomes" id="UP000198670"/>
    </source>
</evidence>
<keyword evidence="2" id="KW-1185">Reference proteome</keyword>
<organism evidence="1 2">
    <name type="scientific">Parapedobacter indicus</name>
    <dbReference type="NCBI Taxonomy" id="1477437"/>
    <lineage>
        <taxon>Bacteria</taxon>
        <taxon>Pseudomonadati</taxon>
        <taxon>Bacteroidota</taxon>
        <taxon>Sphingobacteriia</taxon>
        <taxon>Sphingobacteriales</taxon>
        <taxon>Sphingobacteriaceae</taxon>
        <taxon>Parapedobacter</taxon>
    </lineage>
</organism>